<evidence type="ECO:0000313" key="4">
    <source>
        <dbReference type="Proteomes" id="UP000037043"/>
    </source>
</evidence>
<gene>
    <name evidence="3" type="ORF">CLHOM_27330</name>
</gene>
<dbReference type="InterPro" id="IPR014755">
    <property type="entry name" value="Cu-Rt/internalin_Ig-like"/>
</dbReference>
<dbReference type="InterPro" id="IPR011990">
    <property type="entry name" value="TPR-like_helical_dom_sf"/>
</dbReference>
<proteinExistence type="predicted"/>
<dbReference type="Gene3D" id="1.25.40.10">
    <property type="entry name" value="Tetratricopeptide repeat domain"/>
    <property type="match status" value="1"/>
</dbReference>
<dbReference type="InterPro" id="IPR032812">
    <property type="entry name" value="SbsA_Ig"/>
</dbReference>
<keyword evidence="4" id="KW-1185">Reference proteome</keyword>
<feature type="domain" description="SbsA Ig-like" evidence="2">
    <location>
        <begin position="23"/>
        <end position="108"/>
    </location>
</feature>
<dbReference type="Pfam" id="PF13205">
    <property type="entry name" value="Big_5"/>
    <property type="match status" value="1"/>
</dbReference>
<keyword evidence="1" id="KW-0732">Signal</keyword>
<sequence length="187" mass="21464">MFIGLSLKPIIANAQDIVWDKTVEKDKPWTIKFNKEIVFDESTKKEISIKDSKETAININITLGADNKSIYVTPETSYIEGETYKLIISPNIYDKKNIKLKEGSNITFKIKEAAKIQTDYTAKGYIYRRQFKFEESKTNLNKGVVFTPKNAAEYSIRSLTYMLLRQNDKAETDIDKVIEMNPKATDA</sequence>
<evidence type="ECO:0000259" key="2">
    <source>
        <dbReference type="Pfam" id="PF13205"/>
    </source>
</evidence>
<evidence type="ECO:0000256" key="1">
    <source>
        <dbReference type="ARBA" id="ARBA00022729"/>
    </source>
</evidence>
<dbReference type="STRING" id="36844.SAMN04488501_10920"/>
<dbReference type="SUPFAM" id="SSF48452">
    <property type="entry name" value="TPR-like"/>
    <property type="match status" value="1"/>
</dbReference>
<dbReference type="Gene3D" id="2.60.40.1220">
    <property type="match status" value="1"/>
</dbReference>
<protein>
    <recommendedName>
        <fullName evidence="2">SbsA Ig-like domain-containing protein</fullName>
    </recommendedName>
</protein>
<comment type="caution">
    <text evidence="3">The sequence shown here is derived from an EMBL/GenBank/DDBJ whole genome shotgun (WGS) entry which is preliminary data.</text>
</comment>
<dbReference type="EMBL" id="LHUR01000031">
    <property type="protein sequence ID" value="KOA18993.1"/>
    <property type="molecule type" value="Genomic_DNA"/>
</dbReference>
<dbReference type="Proteomes" id="UP000037043">
    <property type="component" value="Unassembled WGS sequence"/>
</dbReference>
<reference evidence="4" key="1">
    <citation type="submission" date="2015-08" db="EMBL/GenBank/DDBJ databases">
        <title>Genome sequence of the strict anaerobe Clostridium homopropionicum LuHBu1 (DSM 5847T).</title>
        <authorList>
            <person name="Poehlein A."/>
            <person name="Beck M."/>
            <person name="Schiel-Bengelsdorf B."/>
            <person name="Bengelsdorf F.R."/>
            <person name="Daniel R."/>
            <person name="Duerre P."/>
        </authorList>
    </citation>
    <scope>NUCLEOTIDE SEQUENCE [LARGE SCALE GENOMIC DNA]</scope>
    <source>
        <strain evidence="4">DSM 5847</strain>
    </source>
</reference>
<dbReference type="RefSeq" id="WP_052222213.1">
    <property type="nucleotide sequence ID" value="NZ_LHUR01000031.1"/>
</dbReference>
<name>A0A0L6Z858_9CLOT</name>
<accession>A0A0L6Z858</accession>
<evidence type="ECO:0000313" key="3">
    <source>
        <dbReference type="EMBL" id="KOA18993.1"/>
    </source>
</evidence>
<dbReference type="InterPro" id="IPR019734">
    <property type="entry name" value="TPR_rpt"/>
</dbReference>
<dbReference type="PATRIC" id="fig|1121318.3.peg.2746"/>
<organism evidence="3 4">
    <name type="scientific">Clostridium homopropionicum DSM 5847</name>
    <dbReference type="NCBI Taxonomy" id="1121318"/>
    <lineage>
        <taxon>Bacteria</taxon>
        <taxon>Bacillati</taxon>
        <taxon>Bacillota</taxon>
        <taxon>Clostridia</taxon>
        <taxon>Eubacteriales</taxon>
        <taxon>Clostridiaceae</taxon>
        <taxon>Clostridium</taxon>
    </lineage>
</organism>
<dbReference type="AlphaFoldDB" id="A0A0L6Z858"/>
<dbReference type="Pfam" id="PF13181">
    <property type="entry name" value="TPR_8"/>
    <property type="match status" value="1"/>
</dbReference>